<accession>I4DQK3</accession>
<reference evidence="1" key="1">
    <citation type="journal article" date="2012" name="BMC Biol.">
        <title>Comprehensive microarray-based analysis for stage-specific larval camouflage pattern-associated genes in the swallowtail butterfly, Papilio xuthus.</title>
        <authorList>
            <person name="Futahashi R."/>
            <person name="Shirataki H."/>
            <person name="Narita T."/>
            <person name="Mita K."/>
            <person name="Fujiwara H."/>
        </authorList>
    </citation>
    <scope>NUCLEOTIDE SEQUENCE</scope>
    <source>
        <tissue evidence="1">Epidermis</tissue>
    </source>
</reference>
<organism evidence="1">
    <name type="scientific">Papilio xuthus</name>
    <name type="common">Asian swallowtail butterfly</name>
    <dbReference type="NCBI Taxonomy" id="66420"/>
    <lineage>
        <taxon>Eukaryota</taxon>
        <taxon>Metazoa</taxon>
        <taxon>Ecdysozoa</taxon>
        <taxon>Arthropoda</taxon>
        <taxon>Hexapoda</taxon>
        <taxon>Insecta</taxon>
        <taxon>Pterygota</taxon>
        <taxon>Neoptera</taxon>
        <taxon>Endopterygota</taxon>
        <taxon>Lepidoptera</taxon>
        <taxon>Glossata</taxon>
        <taxon>Ditrysia</taxon>
        <taxon>Papilionoidea</taxon>
        <taxon>Papilionidae</taxon>
        <taxon>Papilioninae</taxon>
        <taxon>Papilio</taxon>
    </lineage>
</organism>
<sequence length="66" mass="7676">TSNELVLFLHIISYLKTSRLYISSVNVYCHLPNFFDKTEMTMFLYVVTALKTKDTKVAMIVEDLII</sequence>
<dbReference type="AlphaFoldDB" id="I4DQK3"/>
<proteinExistence type="evidence at transcript level"/>
<protein>
    <submittedName>
        <fullName evidence="1">Uncharacterized protein</fullName>
    </submittedName>
</protein>
<dbReference type="EMBL" id="AK404346">
    <property type="protein sequence ID" value="BAM20193.1"/>
    <property type="molecule type" value="mRNA"/>
</dbReference>
<feature type="non-terminal residue" evidence="1">
    <location>
        <position position="1"/>
    </location>
</feature>
<name>I4DQK3_PAPXU</name>
<evidence type="ECO:0000313" key="1">
    <source>
        <dbReference type="EMBL" id="BAM20193.1"/>
    </source>
</evidence>